<dbReference type="HOGENOM" id="CLU_076364_1_0_1"/>
<dbReference type="HAMAP" id="MF_00135">
    <property type="entry name" value="PRAI"/>
    <property type="match status" value="1"/>
</dbReference>
<evidence type="ECO:0000313" key="10">
    <source>
        <dbReference type="EMBL" id="CDK27292.1"/>
    </source>
</evidence>
<keyword evidence="8" id="KW-0413">Isomerase</keyword>
<dbReference type="RefSeq" id="XP_022459288.1">
    <property type="nucleotide sequence ID" value="XM_022601668.1"/>
</dbReference>
<dbReference type="GO" id="GO:0004640">
    <property type="term" value="F:phosphoribosylanthranilate isomerase activity"/>
    <property type="evidence" value="ECO:0007669"/>
    <property type="project" value="UniProtKB-EC"/>
</dbReference>
<evidence type="ECO:0000256" key="8">
    <source>
        <dbReference type="ARBA" id="ARBA00023235"/>
    </source>
</evidence>
<dbReference type="EMBL" id="HG793128">
    <property type="protein sequence ID" value="CDK27292.1"/>
    <property type="molecule type" value="Genomic_DNA"/>
</dbReference>
<keyword evidence="7" id="KW-0057">Aromatic amino acid biosynthesis</keyword>
<dbReference type="InterPro" id="IPR001240">
    <property type="entry name" value="PRAI_dom"/>
</dbReference>
<evidence type="ECO:0000256" key="6">
    <source>
        <dbReference type="ARBA" id="ARBA00022822"/>
    </source>
</evidence>
<sequence length="242" mass="25973">MALVKICGLKSAKAASHALDSGADLTGIILVPNRARTVEVAEAAEISRVVRARRAAFSREFPNSNVLWQHLQSLDLNEESWSAHVAETLKQNGPFLVGVFRNQSLDEINSMVDQIGLDFVQLHGSEDPEVYIPGIKVPVIRRITVDQPIEVLLAEVNSKKHLLALLDSELGGEGKTVDWGRAHLLGETGGRYLLAGGLTPDNVGEALKNSGTLGVDVSGGVETNGTKDFDKIAMFVKNAKSG</sequence>
<dbReference type="InterPro" id="IPR013785">
    <property type="entry name" value="Aldolase_TIM"/>
</dbReference>
<keyword evidence="6" id="KW-0822">Tryptophan biosynthesis</keyword>
<evidence type="ECO:0000256" key="2">
    <source>
        <dbReference type="ARBA" id="ARBA00007571"/>
    </source>
</evidence>
<dbReference type="EC" id="5.3.1.24" evidence="3"/>
<dbReference type="SUPFAM" id="SSF51366">
    <property type="entry name" value="Ribulose-phoshate binding barrel"/>
    <property type="match status" value="1"/>
</dbReference>
<evidence type="ECO:0000256" key="1">
    <source>
        <dbReference type="ARBA" id="ARBA00004664"/>
    </source>
</evidence>
<evidence type="ECO:0000256" key="5">
    <source>
        <dbReference type="ARBA" id="ARBA00022605"/>
    </source>
</evidence>
<dbReference type="PANTHER" id="PTHR42894">
    <property type="entry name" value="N-(5'-PHOSPHORIBOSYL)ANTHRANILATE ISOMERASE"/>
    <property type="match status" value="1"/>
</dbReference>
<reference evidence="10" key="1">
    <citation type="submission" date="2013-12" db="EMBL/GenBank/DDBJ databases">
        <authorList>
            <person name="Genoscope - CEA"/>
        </authorList>
    </citation>
    <scope>NUCLEOTIDE SEQUENCE</scope>
    <source>
        <strain evidence="10">CBS 1993</strain>
    </source>
</reference>
<accession>W6MPZ5</accession>
<comment type="pathway">
    <text evidence="1">Amino-acid biosynthesis; L-tryptophan biosynthesis; L-tryptophan from chorismate: step 3/5.</text>
</comment>
<protein>
    <recommendedName>
        <fullName evidence="4">N-(5'-phosphoribosyl)anthranilate isomerase</fullName>
        <ecNumber evidence="3">5.3.1.24</ecNumber>
    </recommendedName>
</protein>
<dbReference type="GO" id="GO:0000162">
    <property type="term" value="P:L-tryptophan biosynthetic process"/>
    <property type="evidence" value="ECO:0007669"/>
    <property type="project" value="UniProtKB-UniPathway"/>
</dbReference>
<feature type="domain" description="N-(5'phosphoribosyl) anthranilate isomerase (PRAI)" evidence="9">
    <location>
        <begin position="78"/>
        <end position="238"/>
    </location>
</feature>
<dbReference type="PANTHER" id="PTHR42894:SF1">
    <property type="entry name" value="N-(5'-PHOSPHORIBOSYL)ANTHRANILATE ISOMERASE"/>
    <property type="match status" value="1"/>
</dbReference>
<evidence type="ECO:0000313" key="11">
    <source>
        <dbReference type="Proteomes" id="UP000019384"/>
    </source>
</evidence>
<gene>
    <name evidence="10" type="ORF">KUCA_T00003270001</name>
</gene>
<organism evidence="10 11">
    <name type="scientific">Kuraishia capsulata CBS 1993</name>
    <dbReference type="NCBI Taxonomy" id="1382522"/>
    <lineage>
        <taxon>Eukaryota</taxon>
        <taxon>Fungi</taxon>
        <taxon>Dikarya</taxon>
        <taxon>Ascomycota</taxon>
        <taxon>Saccharomycotina</taxon>
        <taxon>Pichiomycetes</taxon>
        <taxon>Pichiales</taxon>
        <taxon>Pichiaceae</taxon>
        <taxon>Kuraishia</taxon>
    </lineage>
</organism>
<dbReference type="Gene3D" id="3.20.20.70">
    <property type="entry name" value="Aldolase class I"/>
    <property type="match status" value="1"/>
</dbReference>
<evidence type="ECO:0000256" key="4">
    <source>
        <dbReference type="ARBA" id="ARBA00022272"/>
    </source>
</evidence>
<dbReference type="InterPro" id="IPR011060">
    <property type="entry name" value="RibuloseP-bd_barrel"/>
</dbReference>
<evidence type="ECO:0000259" key="9">
    <source>
        <dbReference type="Pfam" id="PF00697"/>
    </source>
</evidence>
<keyword evidence="5" id="KW-0028">Amino-acid biosynthesis</keyword>
<dbReference type="UniPathway" id="UPA00035">
    <property type="reaction ID" value="UER00042"/>
</dbReference>
<dbReference type="STRING" id="1382522.W6MPZ5"/>
<evidence type="ECO:0000256" key="3">
    <source>
        <dbReference type="ARBA" id="ARBA00012572"/>
    </source>
</evidence>
<keyword evidence="11" id="KW-1185">Reference proteome</keyword>
<proteinExistence type="inferred from homology"/>
<dbReference type="AlphaFoldDB" id="W6MPZ5"/>
<dbReference type="CDD" id="cd00405">
    <property type="entry name" value="PRAI"/>
    <property type="match status" value="1"/>
</dbReference>
<evidence type="ECO:0000256" key="7">
    <source>
        <dbReference type="ARBA" id="ARBA00023141"/>
    </source>
</evidence>
<reference evidence="10" key="2">
    <citation type="submission" date="2014-02" db="EMBL/GenBank/DDBJ databases">
        <title>Complete DNA sequence of /Kuraishia capsulata/ illustrates novel genomic features among budding yeasts (/Saccharomycotina/).</title>
        <authorList>
            <person name="Morales L."/>
            <person name="Noel B."/>
            <person name="Porcel B."/>
            <person name="Marcet-Houben M."/>
            <person name="Hullo M-F."/>
            <person name="Sacerdot C."/>
            <person name="Tekaia F."/>
            <person name="Leh-Louis V."/>
            <person name="Despons L."/>
            <person name="Khanna V."/>
            <person name="Aury J-M."/>
            <person name="Barbe V."/>
            <person name="Couloux A."/>
            <person name="Labadie K."/>
            <person name="Pelletier E."/>
            <person name="Souciet J-L."/>
            <person name="Boekhout T."/>
            <person name="Gabaldon T."/>
            <person name="Wincker P."/>
            <person name="Dujon B."/>
        </authorList>
    </citation>
    <scope>NUCLEOTIDE SEQUENCE</scope>
    <source>
        <strain evidence="10">CBS 1993</strain>
    </source>
</reference>
<comment type="similarity">
    <text evidence="2">Belongs to the TrpF family.</text>
</comment>
<dbReference type="OrthoDB" id="524799at2759"/>
<dbReference type="Proteomes" id="UP000019384">
    <property type="component" value="Unassembled WGS sequence"/>
</dbReference>
<name>W6MPZ5_9ASCO</name>
<dbReference type="GeneID" id="34520676"/>
<dbReference type="Pfam" id="PF00697">
    <property type="entry name" value="PRAI"/>
    <property type="match status" value="1"/>
</dbReference>
<dbReference type="InterPro" id="IPR044643">
    <property type="entry name" value="TrpF_fam"/>
</dbReference>